<dbReference type="Pfam" id="PF00676">
    <property type="entry name" value="E1_dh"/>
    <property type="match status" value="1"/>
</dbReference>
<dbReference type="GO" id="GO:0009083">
    <property type="term" value="P:branched-chain amino acid catabolic process"/>
    <property type="evidence" value="ECO:0007669"/>
    <property type="project" value="TreeGrafter"/>
</dbReference>
<dbReference type="PANTHER" id="PTHR43380">
    <property type="entry name" value="2-OXOISOVALERATE DEHYDROGENASE SUBUNIT ALPHA, MITOCHONDRIAL"/>
    <property type="match status" value="1"/>
</dbReference>
<dbReference type="SUPFAM" id="SSF52518">
    <property type="entry name" value="Thiamin diphosphate-binding fold (THDP-binding)"/>
    <property type="match status" value="1"/>
</dbReference>
<evidence type="ECO:0000313" key="7">
    <source>
        <dbReference type="Proteomes" id="UP000515154"/>
    </source>
</evidence>
<feature type="domain" description="Dehydrogenase E1 component" evidence="6">
    <location>
        <begin position="6"/>
        <end position="113"/>
    </location>
</feature>
<dbReference type="KEGG" id="osn:115228734"/>
<evidence type="ECO:0000256" key="2">
    <source>
        <dbReference type="ARBA" id="ARBA00022946"/>
    </source>
</evidence>
<name>A0A6P7TYV6_9MOLL</name>
<protein>
    <recommendedName>
        <fullName evidence="4">2-oxoisovalerate dehydrogenase subunit alpha</fullName>
        <ecNumber evidence="4">1.2.4.4</ecNumber>
    </recommendedName>
    <alternativeName>
        <fullName evidence="4">Branched-chain alpha-keto acid dehydrogenase E1 component alpha chain</fullName>
    </alternativeName>
</protein>
<sequence>MNLTASNIKDHAIGRQQNPMYYSKKLKIFNNSPPLGTQIPQAVGQAYVKKIFEEQDSCVVVFFGEGAASEGDAFTGLNFAATLKSPVVFICRNNEYAISTHSDEQYSGDGIVSIRMSEIPLKQYLEKYMSKSDTKIPKKRKVNTKRQKYMIIHSYNRLTIHDDDEIVPPAFQNEIFQQSDDDEPQIVEIPDNFPSNHSNPNKWKSLKLDSEMFAPLNIPPDTKVENSEITDSNTEKKKKRRFEDDNDMSPVRRVKEEINEDPPTHVIFRDRKTLKKRDQAVENAKNVEKQKREEEIKAKYSLWELG</sequence>
<keyword evidence="2" id="KW-0809">Transit peptide</keyword>
<keyword evidence="3 4" id="KW-0560">Oxidoreductase</keyword>
<evidence type="ECO:0000259" key="6">
    <source>
        <dbReference type="Pfam" id="PF00676"/>
    </source>
</evidence>
<evidence type="ECO:0000313" key="8">
    <source>
        <dbReference type="RefSeq" id="XP_029655110.1"/>
    </source>
</evidence>
<feature type="region of interest" description="Disordered" evidence="5">
    <location>
        <begin position="217"/>
        <end position="293"/>
    </location>
</feature>
<reference evidence="8" key="1">
    <citation type="submission" date="2025-08" db="UniProtKB">
        <authorList>
            <consortium name="RefSeq"/>
        </authorList>
    </citation>
    <scope>IDENTIFICATION</scope>
</reference>
<dbReference type="InterPro" id="IPR001017">
    <property type="entry name" value="DH_E1"/>
</dbReference>
<evidence type="ECO:0000256" key="4">
    <source>
        <dbReference type="RuleBase" id="RU365014"/>
    </source>
</evidence>
<evidence type="ECO:0000256" key="3">
    <source>
        <dbReference type="ARBA" id="ARBA00023002"/>
    </source>
</evidence>
<feature type="compositionally biased region" description="Basic and acidic residues" evidence="5">
    <location>
        <begin position="267"/>
        <end position="293"/>
    </location>
</feature>
<dbReference type="GO" id="GO:0003863">
    <property type="term" value="F:branched-chain 2-oxo acid dehydrogenase activity"/>
    <property type="evidence" value="ECO:0007669"/>
    <property type="project" value="UniProtKB-EC"/>
</dbReference>
<accession>A0A6P7TYV6</accession>
<dbReference type="Proteomes" id="UP000515154">
    <property type="component" value="Unplaced"/>
</dbReference>
<dbReference type="Gene3D" id="3.40.50.970">
    <property type="match status" value="1"/>
</dbReference>
<keyword evidence="4" id="KW-0786">Thiamine pyrophosphate</keyword>
<evidence type="ECO:0000256" key="5">
    <source>
        <dbReference type="SAM" id="MobiDB-lite"/>
    </source>
</evidence>
<dbReference type="RefSeq" id="XP_029655110.1">
    <property type="nucleotide sequence ID" value="XM_029799250.1"/>
</dbReference>
<dbReference type="InterPro" id="IPR029061">
    <property type="entry name" value="THDP-binding"/>
</dbReference>
<keyword evidence="7" id="KW-1185">Reference proteome</keyword>
<comment type="catalytic activity">
    <reaction evidence="4">
        <text>N(6)-[(R)-lipoyl]-L-lysyl-[protein] + 3-methyl-2-oxobutanoate + H(+) = N(6)-[(R)-S(8)-2-methylpropanoyldihydrolipoyl]-L-lysyl-[protein] + CO2</text>
        <dbReference type="Rhea" id="RHEA:13457"/>
        <dbReference type="Rhea" id="RHEA-COMP:10474"/>
        <dbReference type="Rhea" id="RHEA-COMP:10497"/>
        <dbReference type="ChEBI" id="CHEBI:11851"/>
        <dbReference type="ChEBI" id="CHEBI:15378"/>
        <dbReference type="ChEBI" id="CHEBI:16526"/>
        <dbReference type="ChEBI" id="CHEBI:83099"/>
        <dbReference type="ChEBI" id="CHEBI:83142"/>
        <dbReference type="EC" id="1.2.4.4"/>
    </reaction>
</comment>
<comment type="cofactor">
    <cofactor evidence="4">
        <name>thiamine diphosphate</name>
        <dbReference type="ChEBI" id="CHEBI:58937"/>
    </cofactor>
</comment>
<organism evidence="7 8">
    <name type="scientific">Octopus sinensis</name>
    <name type="common">East Asian common octopus</name>
    <dbReference type="NCBI Taxonomy" id="2607531"/>
    <lineage>
        <taxon>Eukaryota</taxon>
        <taxon>Metazoa</taxon>
        <taxon>Spiralia</taxon>
        <taxon>Lophotrochozoa</taxon>
        <taxon>Mollusca</taxon>
        <taxon>Cephalopoda</taxon>
        <taxon>Coleoidea</taxon>
        <taxon>Octopodiformes</taxon>
        <taxon>Octopoda</taxon>
        <taxon>Incirrata</taxon>
        <taxon>Octopodidae</taxon>
        <taxon>Octopus</taxon>
    </lineage>
</organism>
<dbReference type="PANTHER" id="PTHR43380:SF1">
    <property type="entry name" value="2-OXOISOVALERATE DEHYDROGENASE SUBUNIT ALPHA, MITOCHONDRIAL"/>
    <property type="match status" value="1"/>
</dbReference>
<evidence type="ECO:0000256" key="1">
    <source>
        <dbReference type="ARBA" id="ARBA00008646"/>
    </source>
</evidence>
<proteinExistence type="inferred from homology"/>
<comment type="similarity">
    <text evidence="1 4">Belongs to the BCKDHA family.</text>
</comment>
<gene>
    <name evidence="8" type="primary">LOC115228734</name>
</gene>
<comment type="function">
    <text evidence="4">The branched-chain alpha-keto dehydrogenase complex catalyzes the overall conversion of alpha-keto acids to acyl-CoA and CO(2). It contains multiple copies of three enzymatic components: branched-chain alpha-keto acid decarboxylase (E1), lipoamide acyltransferase (E2) and lipoamide dehydrogenase (E3).</text>
</comment>
<dbReference type="EC" id="1.2.4.4" evidence="4"/>
<dbReference type="AlphaFoldDB" id="A0A6P7TYV6"/>
<dbReference type="InterPro" id="IPR050771">
    <property type="entry name" value="Alpha-ketoacid_DH_E1_comp"/>
</dbReference>